<dbReference type="PANTHER" id="PTHR30332:SF17">
    <property type="entry name" value="TYPE IV PILIATION SYSTEM PROTEIN DR_0774-RELATED"/>
    <property type="match status" value="1"/>
</dbReference>
<evidence type="ECO:0000256" key="4">
    <source>
        <dbReference type="SAM" id="MobiDB-lite"/>
    </source>
</evidence>
<dbReference type="InterPro" id="IPR004846">
    <property type="entry name" value="T2SS/T3SS_dom"/>
</dbReference>
<dbReference type="GO" id="GO:0019867">
    <property type="term" value="C:outer membrane"/>
    <property type="evidence" value="ECO:0007669"/>
    <property type="project" value="InterPro"/>
</dbReference>
<dbReference type="InterPro" id="IPR011514">
    <property type="entry name" value="Secretin_N_2"/>
</dbReference>
<keyword evidence="1" id="KW-0813">Transport</keyword>
<accession>A0A8J2XQH3</accession>
<feature type="compositionally biased region" description="Low complexity" evidence="4">
    <location>
        <begin position="172"/>
        <end position="192"/>
    </location>
</feature>
<dbReference type="AlphaFoldDB" id="A0A8J2XQH3"/>
<gene>
    <name evidence="6" type="primary">mshL</name>
    <name evidence="6" type="ORF">GCM10011369_26060</name>
</gene>
<dbReference type="InterPro" id="IPR004845">
    <property type="entry name" value="T2SS_GspD_CS"/>
</dbReference>
<sequence length="538" mass="57884">MWLVGCESVVKSPDEIQQQVQATNEQLSQQAQRPALPAEVLQELMQPPLLQATPAVAEIRFSIAADHVDAATFFASLVDGTPYSAAIHPDVSGEVTLNLNQVTLQEALQVVQSMYGYDIQRTGNVLQVFPAELRTETFNINYLMLTRLGRSRTTINSSSLVDADSDSDSDSDSNSNSSSSNSSSSSGGGSSDATAAAGTVIHTYSESDFWTELERSIRLMLGSAGDGRAVISTPQSGLLTVRAMPSELAQIRDFVNRLQNRVQRQVLLEAKILEVKLSDGYQQGINWTALASGSAGFSGGFNGSLPGNEISQVVGGVFSIGYESSNFEAVISMLNTQGNVNVLSSPRISAANNQKAVIKVGTDEYFVTEVSTTTTTGNATTTTPEVELTPFFEGIALDVTPQIDDLGAVLLHVHPSVTDISEQTKVINIFGDSLELPLAVSDIRETDTIVRANSGDVVVIGGLMSTLRTQADSKIPILGDIPLMGGLFTNKSEVEEKHELVILIRPTIVETDYGLPLLQQTNDNLNNWYREAQTRFND</sequence>
<dbReference type="GO" id="GO:0015627">
    <property type="term" value="C:type II protein secretion system complex"/>
    <property type="evidence" value="ECO:0007669"/>
    <property type="project" value="TreeGrafter"/>
</dbReference>
<reference evidence="7" key="1">
    <citation type="journal article" date="2019" name="Int. J. Syst. Evol. Microbiol.">
        <title>The Global Catalogue of Microorganisms (GCM) 10K type strain sequencing project: providing services to taxonomists for standard genome sequencing and annotation.</title>
        <authorList>
            <consortium name="The Broad Institute Genomics Platform"/>
            <consortium name="The Broad Institute Genome Sequencing Center for Infectious Disease"/>
            <person name="Wu L."/>
            <person name="Ma J."/>
        </authorList>
    </citation>
    <scope>NUCLEOTIDE SEQUENCE [LARGE SCALE GENOMIC DNA]</scope>
    <source>
        <strain evidence="7">CGMCC 1.10130</strain>
    </source>
</reference>
<evidence type="ECO:0000256" key="1">
    <source>
        <dbReference type="ARBA" id="ARBA00022448"/>
    </source>
</evidence>
<dbReference type="GO" id="GO:0009306">
    <property type="term" value="P:protein secretion"/>
    <property type="evidence" value="ECO:0007669"/>
    <property type="project" value="InterPro"/>
</dbReference>
<dbReference type="Pfam" id="PF00263">
    <property type="entry name" value="Secretin"/>
    <property type="match status" value="1"/>
</dbReference>
<dbReference type="Proteomes" id="UP000619743">
    <property type="component" value="Unassembled WGS sequence"/>
</dbReference>
<dbReference type="EMBL" id="BMDX01000014">
    <property type="protein sequence ID" value="GGA82854.1"/>
    <property type="molecule type" value="Genomic_DNA"/>
</dbReference>
<keyword evidence="7" id="KW-1185">Reference proteome</keyword>
<dbReference type="InterPro" id="IPR050810">
    <property type="entry name" value="Bact_Secretion_Sys_Channel"/>
</dbReference>
<keyword evidence="2" id="KW-0472">Membrane</keyword>
<protein>
    <submittedName>
        <fullName evidence="6">Pilus (MSHA type) biogenesis protein MshL</fullName>
    </submittedName>
</protein>
<evidence type="ECO:0000313" key="7">
    <source>
        <dbReference type="Proteomes" id="UP000619743"/>
    </source>
</evidence>
<name>A0A8J2XQH3_9GAMM</name>
<dbReference type="SMART" id="SM00965">
    <property type="entry name" value="STN"/>
    <property type="match status" value="1"/>
</dbReference>
<dbReference type="PANTHER" id="PTHR30332">
    <property type="entry name" value="PROBABLE GENERAL SECRETION PATHWAY PROTEIN D"/>
    <property type="match status" value="1"/>
</dbReference>
<proteinExistence type="predicted"/>
<comment type="caution">
    <text evidence="6">The sequence shown here is derived from an EMBL/GenBank/DDBJ whole genome shotgun (WGS) entry which is preliminary data.</text>
</comment>
<evidence type="ECO:0000256" key="2">
    <source>
        <dbReference type="ARBA" id="ARBA00023136"/>
    </source>
</evidence>
<dbReference type="InterPro" id="IPR011662">
    <property type="entry name" value="Secretin/TonB_short_N"/>
</dbReference>
<evidence type="ECO:0000313" key="6">
    <source>
        <dbReference type="EMBL" id="GGA82854.1"/>
    </source>
</evidence>
<organism evidence="6 7">
    <name type="scientific">Neiella marina</name>
    <dbReference type="NCBI Taxonomy" id="508461"/>
    <lineage>
        <taxon>Bacteria</taxon>
        <taxon>Pseudomonadati</taxon>
        <taxon>Pseudomonadota</taxon>
        <taxon>Gammaproteobacteria</taxon>
        <taxon>Alteromonadales</taxon>
        <taxon>Echinimonadaceae</taxon>
        <taxon>Neiella</taxon>
    </lineage>
</organism>
<dbReference type="Gene3D" id="3.30.1370.130">
    <property type="match status" value="1"/>
</dbReference>
<dbReference type="PRINTS" id="PR00811">
    <property type="entry name" value="BCTERIALGSPD"/>
</dbReference>
<feature type="domain" description="Secretin/TonB short N-terminal" evidence="5">
    <location>
        <begin position="83"/>
        <end position="131"/>
    </location>
</feature>
<evidence type="ECO:0000256" key="3">
    <source>
        <dbReference type="ARBA" id="ARBA00023237"/>
    </source>
</evidence>
<dbReference type="PROSITE" id="PS00875">
    <property type="entry name" value="T2SP_D"/>
    <property type="match status" value="1"/>
</dbReference>
<dbReference type="InterPro" id="IPR013358">
    <property type="entry name" value="Pilus_biogenesis_MshL"/>
</dbReference>
<dbReference type="Pfam" id="PF07655">
    <property type="entry name" value="Secretin_N_2"/>
    <property type="match status" value="1"/>
</dbReference>
<dbReference type="InterPro" id="IPR001775">
    <property type="entry name" value="GspD/PilQ"/>
</dbReference>
<evidence type="ECO:0000259" key="5">
    <source>
        <dbReference type="SMART" id="SM00965"/>
    </source>
</evidence>
<dbReference type="GO" id="GO:0009297">
    <property type="term" value="P:pilus assembly"/>
    <property type="evidence" value="ECO:0007669"/>
    <property type="project" value="InterPro"/>
</dbReference>
<feature type="region of interest" description="Disordered" evidence="4">
    <location>
        <begin position="157"/>
        <end position="192"/>
    </location>
</feature>
<dbReference type="NCBIfam" id="TIGR02519">
    <property type="entry name" value="pilus_MshL"/>
    <property type="match status" value="1"/>
</dbReference>
<keyword evidence="3" id="KW-0998">Cell outer membrane</keyword>